<dbReference type="Pfam" id="PF00797">
    <property type="entry name" value="Acetyltransf_2"/>
    <property type="match status" value="1"/>
</dbReference>
<evidence type="ECO:0000313" key="4">
    <source>
        <dbReference type="Proteomes" id="UP001380601"/>
    </source>
</evidence>
<dbReference type="RefSeq" id="WP_341612397.1">
    <property type="nucleotide sequence ID" value="NZ_JBBWSC010000016.1"/>
</dbReference>
<evidence type="ECO:0000313" key="3">
    <source>
        <dbReference type="EMBL" id="MEL0539269.1"/>
    </source>
</evidence>
<proteinExistence type="inferred from homology"/>
<keyword evidence="4" id="KW-1185">Reference proteome</keyword>
<reference evidence="3 4" key="1">
    <citation type="submission" date="2024-04" db="EMBL/GenBank/DDBJ databases">
        <title>Staphylococcus debuckii a clinical isolate.</title>
        <authorList>
            <person name="Magnan C."/>
            <person name="Plumet L."/>
            <person name="Morsli M."/>
            <person name="Molle V."/>
            <person name="Lavigne J.-P."/>
        </authorList>
    </citation>
    <scope>NUCLEOTIDE SEQUENCE [LARGE SCALE GENOMIC DNA]</scope>
    <source>
        <strain evidence="3 4">NSD001</strain>
    </source>
</reference>
<dbReference type="EMBL" id="JBBWSC010000016">
    <property type="protein sequence ID" value="MEL0539269.1"/>
    <property type="molecule type" value="Genomic_DNA"/>
</dbReference>
<dbReference type="InterPro" id="IPR053710">
    <property type="entry name" value="Arylamine_NAT_domain_sf"/>
</dbReference>
<comment type="caution">
    <text evidence="3">The sequence shown here is derived from an EMBL/GenBank/DDBJ whole genome shotgun (WGS) entry which is preliminary data.</text>
</comment>
<dbReference type="PANTHER" id="PTHR11786">
    <property type="entry name" value="N-HYDROXYARYLAMINE O-ACETYLTRANSFERASE"/>
    <property type="match status" value="1"/>
</dbReference>
<dbReference type="PANTHER" id="PTHR11786:SF0">
    <property type="entry name" value="ARYLAMINE N-ACETYLTRANSFERASE 4-RELATED"/>
    <property type="match status" value="1"/>
</dbReference>
<name>A0ABU9F0P4_9STAP</name>
<evidence type="ECO:0000256" key="1">
    <source>
        <dbReference type="ARBA" id="ARBA00006547"/>
    </source>
</evidence>
<dbReference type="InterPro" id="IPR001447">
    <property type="entry name" value="Arylamine_N-AcTrfase"/>
</dbReference>
<evidence type="ECO:0000256" key="2">
    <source>
        <dbReference type="RuleBase" id="RU003452"/>
    </source>
</evidence>
<gene>
    <name evidence="3" type="ORF">AADA34_11160</name>
</gene>
<dbReference type="InterPro" id="IPR038765">
    <property type="entry name" value="Papain-like_cys_pep_sf"/>
</dbReference>
<protein>
    <submittedName>
        <fullName evidence="3">Arylamine N-acetyltransferase</fullName>
    </submittedName>
</protein>
<dbReference type="SUPFAM" id="SSF54001">
    <property type="entry name" value="Cysteine proteinases"/>
    <property type="match status" value="1"/>
</dbReference>
<accession>A0ABU9F0P4</accession>
<dbReference type="Gene3D" id="3.30.2140.20">
    <property type="match status" value="1"/>
</dbReference>
<organism evidence="3 4">
    <name type="scientific">Staphylococcus debuckii</name>
    <dbReference type="NCBI Taxonomy" id="2044912"/>
    <lineage>
        <taxon>Bacteria</taxon>
        <taxon>Bacillati</taxon>
        <taxon>Bacillota</taxon>
        <taxon>Bacilli</taxon>
        <taxon>Bacillales</taxon>
        <taxon>Staphylococcaceae</taxon>
        <taxon>Staphylococcus</taxon>
    </lineage>
</organism>
<sequence>MTNFQQLDRYLEMDTKQKAADLATLNMLIRHYMLHVPFENINVQNGWPLALTDEAMMHKVVDEHRGGFCYEMNYFFKHYLEYYGFKVGAMSATVMSPNGWARENSHMSLVATVDDTEYVVDIGFGDMPKFALPLHTCPAEGMRDVTGVYRVHFADAQHYDVQKWSEADEEWHIQYRALYQPKSLEDFADGIDFNQHHPDSPFVKGLLITKATETGRHTMTERRLTILFKGEKKALDVSPANYEGLLPKYFGILEMQIATFDA</sequence>
<comment type="similarity">
    <text evidence="1 2">Belongs to the arylamine N-acetyltransferase family.</text>
</comment>
<dbReference type="Proteomes" id="UP001380601">
    <property type="component" value="Unassembled WGS sequence"/>
</dbReference>
<dbReference type="PRINTS" id="PR01543">
    <property type="entry name" value="ANATRNSFRASE"/>
</dbReference>